<evidence type="ECO:0000313" key="1">
    <source>
        <dbReference type="EMBL" id="KKN60057.1"/>
    </source>
</evidence>
<proteinExistence type="predicted"/>
<reference evidence="1" key="1">
    <citation type="journal article" date="2015" name="Nature">
        <title>Complex archaea that bridge the gap between prokaryotes and eukaryotes.</title>
        <authorList>
            <person name="Spang A."/>
            <person name="Saw J.H."/>
            <person name="Jorgensen S.L."/>
            <person name="Zaremba-Niedzwiedzka K."/>
            <person name="Martijn J."/>
            <person name="Lind A.E."/>
            <person name="van Eijk R."/>
            <person name="Schleper C."/>
            <person name="Guy L."/>
            <person name="Ettema T.J."/>
        </authorList>
    </citation>
    <scope>NUCLEOTIDE SEQUENCE</scope>
</reference>
<dbReference type="InterPro" id="IPR051918">
    <property type="entry name" value="STPP_CPPED1"/>
</dbReference>
<name>A0A0F9SCN3_9ZZZZ</name>
<gene>
    <name evidence="1" type="ORF">LCGC14_0535960</name>
</gene>
<dbReference type="SUPFAM" id="SSF56300">
    <property type="entry name" value="Metallo-dependent phosphatases"/>
    <property type="match status" value="1"/>
</dbReference>
<dbReference type="PANTHER" id="PTHR43143:SF1">
    <property type="entry name" value="SERINE_THREONINE-PROTEIN PHOSPHATASE CPPED1"/>
    <property type="match status" value="1"/>
</dbReference>
<accession>A0A0F9SCN3</accession>
<protein>
    <submittedName>
        <fullName evidence="1">Uncharacterized protein</fullName>
    </submittedName>
</protein>
<dbReference type="PANTHER" id="PTHR43143">
    <property type="entry name" value="METALLOPHOSPHOESTERASE, CALCINEURIN SUPERFAMILY"/>
    <property type="match status" value="1"/>
</dbReference>
<dbReference type="EMBL" id="LAZR01000706">
    <property type="protein sequence ID" value="KKN60057.1"/>
    <property type="molecule type" value="Genomic_DNA"/>
</dbReference>
<dbReference type="InterPro" id="IPR029052">
    <property type="entry name" value="Metallo-depent_PP-like"/>
</dbReference>
<organism evidence="1">
    <name type="scientific">marine sediment metagenome</name>
    <dbReference type="NCBI Taxonomy" id="412755"/>
    <lineage>
        <taxon>unclassified sequences</taxon>
        <taxon>metagenomes</taxon>
        <taxon>ecological metagenomes</taxon>
    </lineage>
</organism>
<sequence length="271" mass="29701">MSTTALTIGLLADAHCGRGVWHTRYFSDSPAKLAVCIDTFIQRGVDMLVNLGDTIDRLEDDPNDPADYLTAATEIIQRFDGDRHALLGNHDVACLTKDDLLACAGRQRPAYYSFDKAGIHFVVLDSNHFRDGSDHGPGHMPDDWADTWLGERQLAWLADDLAAAGDRPTIIFCHANLDYREIDGRRDPHVVCDHAAARTILESAGNIRAIFQGHCHPGHLQTIAGIPTITLRAMCEGPGLENNAYAIAHVSTDGSITIESFGQQRTIEIPH</sequence>
<comment type="caution">
    <text evidence="1">The sequence shown here is derived from an EMBL/GenBank/DDBJ whole genome shotgun (WGS) entry which is preliminary data.</text>
</comment>
<dbReference type="AlphaFoldDB" id="A0A0F9SCN3"/>
<dbReference type="Gene3D" id="3.60.21.10">
    <property type="match status" value="2"/>
</dbReference>